<reference evidence="3" key="1">
    <citation type="journal article" date="2020" name="Stud. Mycol.">
        <title>101 Dothideomycetes genomes: a test case for predicting lifestyles and emergence of pathogens.</title>
        <authorList>
            <person name="Haridas S."/>
            <person name="Albert R."/>
            <person name="Binder M."/>
            <person name="Bloem J."/>
            <person name="Labutti K."/>
            <person name="Salamov A."/>
            <person name="Andreopoulos B."/>
            <person name="Baker S."/>
            <person name="Barry K."/>
            <person name="Bills G."/>
            <person name="Bluhm B."/>
            <person name="Cannon C."/>
            <person name="Castanera R."/>
            <person name="Culley D."/>
            <person name="Daum C."/>
            <person name="Ezra D."/>
            <person name="Gonzalez J."/>
            <person name="Henrissat B."/>
            <person name="Kuo A."/>
            <person name="Liang C."/>
            <person name="Lipzen A."/>
            <person name="Lutzoni F."/>
            <person name="Magnuson J."/>
            <person name="Mondo S."/>
            <person name="Nolan M."/>
            <person name="Ohm R."/>
            <person name="Pangilinan J."/>
            <person name="Park H.-J."/>
            <person name="Ramirez L."/>
            <person name="Alfaro M."/>
            <person name="Sun H."/>
            <person name="Tritt A."/>
            <person name="Yoshinaga Y."/>
            <person name="Zwiers L.-H."/>
            <person name="Turgeon B."/>
            <person name="Goodwin S."/>
            <person name="Spatafora J."/>
            <person name="Crous P."/>
            <person name="Grigoriev I."/>
        </authorList>
    </citation>
    <scope>NUCLEOTIDE SEQUENCE</scope>
    <source>
        <strain evidence="3">CBS 161.51</strain>
    </source>
</reference>
<gene>
    <name evidence="3" type="ORF">EJ02DRAFT_462550</name>
</gene>
<organism evidence="3 4">
    <name type="scientific">Clathrospora elynae</name>
    <dbReference type="NCBI Taxonomy" id="706981"/>
    <lineage>
        <taxon>Eukaryota</taxon>
        <taxon>Fungi</taxon>
        <taxon>Dikarya</taxon>
        <taxon>Ascomycota</taxon>
        <taxon>Pezizomycotina</taxon>
        <taxon>Dothideomycetes</taxon>
        <taxon>Pleosporomycetidae</taxon>
        <taxon>Pleosporales</taxon>
        <taxon>Diademaceae</taxon>
        <taxon>Clathrospora</taxon>
    </lineage>
</organism>
<feature type="signal peptide" evidence="2">
    <location>
        <begin position="1"/>
        <end position="19"/>
    </location>
</feature>
<sequence>MGLNLSAGGHLQLLHFLLCLYNNIIEQHWLSSVYFGERGSKKCVYCTTQKDVCTPVPIYVGEEFEILKGALEEYQGLPEGDDGRAASMAEVQEAARTLSLCVQVTRAQDKTLGVPELLTASHHLLGQVLKQVSALSCRVASLEAQVARGGGGGCGGSQKKRRGKVVVVESDSEMTESE</sequence>
<feature type="region of interest" description="Disordered" evidence="1">
    <location>
        <begin position="149"/>
        <end position="178"/>
    </location>
</feature>
<feature type="chain" id="PRO_5025475026" evidence="2">
    <location>
        <begin position="20"/>
        <end position="178"/>
    </location>
</feature>
<evidence type="ECO:0000256" key="2">
    <source>
        <dbReference type="SAM" id="SignalP"/>
    </source>
</evidence>
<proteinExistence type="predicted"/>
<protein>
    <submittedName>
        <fullName evidence="3">Uncharacterized protein</fullName>
    </submittedName>
</protein>
<name>A0A6A5TC81_9PLEO</name>
<evidence type="ECO:0000256" key="1">
    <source>
        <dbReference type="SAM" id="MobiDB-lite"/>
    </source>
</evidence>
<evidence type="ECO:0000313" key="4">
    <source>
        <dbReference type="Proteomes" id="UP000800038"/>
    </source>
</evidence>
<dbReference type="Proteomes" id="UP000800038">
    <property type="component" value="Unassembled WGS sequence"/>
</dbReference>
<dbReference type="EMBL" id="ML976003">
    <property type="protein sequence ID" value="KAF1946537.1"/>
    <property type="molecule type" value="Genomic_DNA"/>
</dbReference>
<accession>A0A6A5TC81</accession>
<keyword evidence="2" id="KW-0732">Signal</keyword>
<dbReference type="AlphaFoldDB" id="A0A6A5TC81"/>
<keyword evidence="4" id="KW-1185">Reference proteome</keyword>
<evidence type="ECO:0000313" key="3">
    <source>
        <dbReference type="EMBL" id="KAF1946537.1"/>
    </source>
</evidence>